<proteinExistence type="predicted"/>
<name>A0A165NL37_EXIGL</name>
<dbReference type="AlphaFoldDB" id="A0A165NL37"/>
<organism evidence="1 2">
    <name type="scientific">Exidia glandulosa HHB12029</name>
    <dbReference type="NCBI Taxonomy" id="1314781"/>
    <lineage>
        <taxon>Eukaryota</taxon>
        <taxon>Fungi</taxon>
        <taxon>Dikarya</taxon>
        <taxon>Basidiomycota</taxon>
        <taxon>Agaricomycotina</taxon>
        <taxon>Agaricomycetes</taxon>
        <taxon>Auriculariales</taxon>
        <taxon>Exidiaceae</taxon>
        <taxon>Exidia</taxon>
    </lineage>
</organism>
<accession>A0A165NL37</accession>
<dbReference type="EMBL" id="KV425897">
    <property type="protein sequence ID" value="KZW00893.1"/>
    <property type="molecule type" value="Genomic_DNA"/>
</dbReference>
<reference evidence="1 2" key="1">
    <citation type="journal article" date="2016" name="Mol. Biol. Evol.">
        <title>Comparative Genomics of Early-Diverging Mushroom-Forming Fungi Provides Insights into the Origins of Lignocellulose Decay Capabilities.</title>
        <authorList>
            <person name="Nagy L.G."/>
            <person name="Riley R."/>
            <person name="Tritt A."/>
            <person name="Adam C."/>
            <person name="Daum C."/>
            <person name="Floudas D."/>
            <person name="Sun H."/>
            <person name="Yadav J.S."/>
            <person name="Pangilinan J."/>
            <person name="Larsson K.H."/>
            <person name="Matsuura K."/>
            <person name="Barry K."/>
            <person name="Labutti K."/>
            <person name="Kuo R."/>
            <person name="Ohm R.A."/>
            <person name="Bhattacharya S.S."/>
            <person name="Shirouzu T."/>
            <person name="Yoshinaga Y."/>
            <person name="Martin F.M."/>
            <person name="Grigoriev I.V."/>
            <person name="Hibbett D.S."/>
        </authorList>
    </citation>
    <scope>NUCLEOTIDE SEQUENCE [LARGE SCALE GENOMIC DNA]</scope>
    <source>
        <strain evidence="1 2">HHB12029</strain>
    </source>
</reference>
<evidence type="ECO:0000313" key="1">
    <source>
        <dbReference type="EMBL" id="KZW00893.1"/>
    </source>
</evidence>
<dbReference type="Proteomes" id="UP000077266">
    <property type="component" value="Unassembled WGS sequence"/>
</dbReference>
<gene>
    <name evidence="1" type="ORF">EXIGLDRAFT_719973</name>
</gene>
<keyword evidence="2" id="KW-1185">Reference proteome</keyword>
<sequence>MLSIRTDASVGGLLASRNFANASETRNDSRVENGTHAVGLCEIGTVALFRSRELQMRMRRDRLAIDESFSERSVCRRSPSHPNYVFMGASLLHGFRPGSLTVARGSTAQSMA</sequence>
<protein>
    <submittedName>
        <fullName evidence="1">Uncharacterized protein</fullName>
    </submittedName>
</protein>
<evidence type="ECO:0000313" key="2">
    <source>
        <dbReference type="Proteomes" id="UP000077266"/>
    </source>
</evidence>
<dbReference type="InParanoid" id="A0A165NL37"/>